<evidence type="ECO:0000256" key="2">
    <source>
        <dbReference type="ARBA" id="ARBA00022475"/>
    </source>
</evidence>
<feature type="transmembrane region" description="Helical" evidence="8">
    <location>
        <begin position="443"/>
        <end position="461"/>
    </location>
</feature>
<keyword evidence="11" id="KW-1185">Reference proteome</keyword>
<feature type="transmembrane region" description="Helical" evidence="8">
    <location>
        <begin position="132"/>
        <end position="157"/>
    </location>
</feature>
<keyword evidence="4 8" id="KW-1133">Transmembrane helix</keyword>
<dbReference type="Proteomes" id="UP000546257">
    <property type="component" value="Unassembled WGS sequence"/>
</dbReference>
<evidence type="ECO:0000259" key="9">
    <source>
        <dbReference type="Pfam" id="PF00482"/>
    </source>
</evidence>
<gene>
    <name evidence="10" type="ORF">H5V44_08860</name>
</gene>
<evidence type="ECO:0000256" key="5">
    <source>
        <dbReference type="ARBA" id="ARBA00023136"/>
    </source>
</evidence>
<feature type="region of interest" description="Disordered" evidence="7">
    <location>
        <begin position="357"/>
        <end position="390"/>
    </location>
</feature>
<evidence type="ECO:0000256" key="8">
    <source>
        <dbReference type="SAM" id="Phobius"/>
    </source>
</evidence>
<feature type="transmembrane region" description="Helical" evidence="8">
    <location>
        <begin position="6"/>
        <end position="27"/>
    </location>
</feature>
<feature type="transmembrane region" description="Helical" evidence="8">
    <location>
        <begin position="629"/>
        <end position="650"/>
    </location>
</feature>
<dbReference type="RefSeq" id="WP_185192778.1">
    <property type="nucleotide sequence ID" value="NZ_JACKXD010000003.1"/>
</dbReference>
<evidence type="ECO:0000256" key="4">
    <source>
        <dbReference type="ARBA" id="ARBA00022989"/>
    </source>
</evidence>
<dbReference type="EMBL" id="JACKXD010000003">
    <property type="protein sequence ID" value="MBB6646396.1"/>
    <property type="molecule type" value="Genomic_DNA"/>
</dbReference>
<dbReference type="InterPro" id="IPR018076">
    <property type="entry name" value="T2SS_GspF_dom"/>
</dbReference>
<evidence type="ECO:0000256" key="3">
    <source>
        <dbReference type="ARBA" id="ARBA00022692"/>
    </source>
</evidence>
<reference evidence="10 11" key="1">
    <citation type="submission" date="2020-08" db="EMBL/GenBank/DDBJ databases">
        <authorList>
            <person name="Seo M.-J."/>
        </authorList>
    </citation>
    <scope>NUCLEOTIDE SEQUENCE [LARGE SCALE GENOMIC DNA]</scope>
    <source>
        <strain evidence="10 11">MBLA0160</strain>
    </source>
</reference>
<feature type="transmembrane region" description="Helical" evidence="8">
    <location>
        <begin position="294"/>
        <end position="317"/>
    </location>
</feature>
<organism evidence="10 11">
    <name type="scientific">Halobellus ruber</name>
    <dbReference type="NCBI Taxonomy" id="2761102"/>
    <lineage>
        <taxon>Archaea</taxon>
        <taxon>Methanobacteriati</taxon>
        <taxon>Methanobacteriota</taxon>
        <taxon>Stenosarchaea group</taxon>
        <taxon>Halobacteria</taxon>
        <taxon>Halobacteriales</taxon>
        <taxon>Haloferacaceae</taxon>
        <taxon>Halobellus</taxon>
    </lineage>
</organism>
<evidence type="ECO:0000313" key="10">
    <source>
        <dbReference type="EMBL" id="MBB6646396.1"/>
    </source>
</evidence>
<dbReference type="Pfam" id="PF00482">
    <property type="entry name" value="T2SSF"/>
    <property type="match status" value="2"/>
</dbReference>
<keyword evidence="6" id="KW-0175">Coiled coil</keyword>
<feature type="domain" description="Type II secretion system protein GspF" evidence="9">
    <location>
        <begin position="525"/>
        <end position="650"/>
    </location>
</feature>
<dbReference type="PANTHER" id="PTHR35402">
    <property type="entry name" value="INTEGRAL MEMBRANE PROTEIN-RELATED"/>
    <property type="match status" value="1"/>
</dbReference>
<keyword evidence="5 8" id="KW-0472">Membrane</keyword>
<comment type="subcellular location">
    <subcellularLocation>
        <location evidence="1">Cell membrane</location>
        <topology evidence="1">Multi-pass membrane protein</topology>
    </subcellularLocation>
</comment>
<feature type="domain" description="Type II secretion system protein GspF" evidence="9">
    <location>
        <begin position="185"/>
        <end position="309"/>
    </location>
</feature>
<evidence type="ECO:0000256" key="7">
    <source>
        <dbReference type="SAM" id="MobiDB-lite"/>
    </source>
</evidence>
<comment type="caution">
    <text evidence="10">The sequence shown here is derived from an EMBL/GenBank/DDBJ whole genome shotgun (WGS) entry which is preliminary data.</text>
</comment>
<keyword evidence="3 8" id="KW-0812">Transmembrane</keyword>
<dbReference type="AlphaFoldDB" id="A0A7J9SK37"/>
<evidence type="ECO:0000256" key="6">
    <source>
        <dbReference type="SAM" id="Coils"/>
    </source>
</evidence>
<sequence>MTAGEVLAYLPLVVVTLLAVPVALVPISPRAELLVSRLALPVFGGYVGESSPRRPDQIRRMRAAFVGQSHRVFQSQTLFIAGAAGVAGSVYGVYIGAAILQSLALDPAVIAGVLPAQLAPLATLVSVQELSLLQLFVLLLISSGTLGAGLAAGVYWGRWTVLDQRARARGVEIDATLPRTVAFVYALSRSGMPFQTVLRTLSHNEDVYGEAARELGVAVRDMDAFGTDVLTALKGTAERTPSENLEEFAGNLASVLSSGQNVSSFLHEQYERFQDEVEAQQRQYLDLLSTFAEVYVTVLVAGPLFFITVLVVVGLVIQDTLVVIRLVTYLGIPLATFGFVVYVDSITEGLDVISRSGTEEDDHTDVSVGRPMATAPDEPSQGSADAPGLADGGTVRDRHADLDSDAGVGTDADKWLRLAAYDRIGRYRRTLSDPVGLMLDRPVYTLLVTGPVGLVAVWLSLRSSVGGIGALVARLTGSSMSVMEAVGIVDGPIVLATILALAGIATAHEVQKRRLRAIESEMPDFLDRMASINEAGATVVGSLQRLSNAELGSLGDEINRVWRDIEWGSTVGESLARLERRTGAPTVSRAVTLIRNAMAASGDISPVLRIAADEANEIRRLERERRQEMLTYLVVIYVSFLVFLGIIVALTTAFIPAIEAAGEAGSAAGGGGIGSGAVSGVDAGVLGGLGSVGTGAYELLFFHAAAIQGICSGIVAGQLGEGTVSDGVKHATLLLILTYGVFAFL</sequence>
<feature type="coiled-coil region" evidence="6">
    <location>
        <begin position="263"/>
        <end position="290"/>
    </location>
</feature>
<dbReference type="PANTHER" id="PTHR35402:SF1">
    <property type="entry name" value="TYPE II SECRETION SYSTEM PROTEIN GSPF DOMAIN-CONTAINING PROTEIN"/>
    <property type="match status" value="1"/>
</dbReference>
<accession>A0A7J9SK37</accession>
<keyword evidence="2" id="KW-1003">Cell membrane</keyword>
<feature type="transmembrane region" description="Helical" evidence="8">
    <location>
        <begin position="323"/>
        <end position="343"/>
    </location>
</feature>
<protein>
    <submittedName>
        <fullName evidence="10">Type II secretion system F family protein</fullName>
    </submittedName>
</protein>
<name>A0A7J9SK37_9EURY</name>
<proteinExistence type="predicted"/>
<dbReference type="Gene3D" id="1.20.81.30">
    <property type="entry name" value="Type II secretion system (T2SS), domain F"/>
    <property type="match status" value="1"/>
</dbReference>
<feature type="transmembrane region" description="Helical" evidence="8">
    <location>
        <begin position="481"/>
        <end position="507"/>
    </location>
</feature>
<feature type="transmembrane region" description="Helical" evidence="8">
    <location>
        <begin position="78"/>
        <end position="100"/>
    </location>
</feature>
<evidence type="ECO:0000256" key="1">
    <source>
        <dbReference type="ARBA" id="ARBA00004651"/>
    </source>
</evidence>
<dbReference type="InterPro" id="IPR056569">
    <property type="entry name" value="ArlJ-like"/>
</dbReference>
<dbReference type="GO" id="GO:0005886">
    <property type="term" value="C:plasma membrane"/>
    <property type="evidence" value="ECO:0007669"/>
    <property type="project" value="UniProtKB-SubCell"/>
</dbReference>
<dbReference type="InterPro" id="IPR042094">
    <property type="entry name" value="T2SS_GspF_sf"/>
</dbReference>
<evidence type="ECO:0000313" key="11">
    <source>
        <dbReference type="Proteomes" id="UP000546257"/>
    </source>
</evidence>